<dbReference type="InterPro" id="IPR036641">
    <property type="entry name" value="HPT_dom_sf"/>
</dbReference>
<organism evidence="4 5">
    <name type="scientific">Faucicola atlantae</name>
    <dbReference type="NCBI Taxonomy" id="34059"/>
    <lineage>
        <taxon>Bacteria</taxon>
        <taxon>Pseudomonadati</taxon>
        <taxon>Pseudomonadota</taxon>
        <taxon>Gammaproteobacteria</taxon>
        <taxon>Moraxellales</taxon>
        <taxon>Moraxellaceae</taxon>
        <taxon>Faucicola</taxon>
    </lineage>
</organism>
<comment type="caution">
    <text evidence="4">The sequence shown here is derived from an EMBL/GenBank/DDBJ whole genome shotgun (WGS) entry which is preliminary data.</text>
</comment>
<protein>
    <recommendedName>
        <fullName evidence="3">HPt domain-containing protein</fullName>
    </recommendedName>
</protein>
<dbReference type="Gene3D" id="1.20.120.160">
    <property type="entry name" value="HPT domain"/>
    <property type="match status" value="1"/>
</dbReference>
<dbReference type="SMART" id="SM00073">
    <property type="entry name" value="HPT"/>
    <property type="match status" value="1"/>
</dbReference>
<dbReference type="EMBL" id="LZMZ01000052">
    <property type="protein sequence ID" value="OBX73662.1"/>
    <property type="molecule type" value="Genomic_DNA"/>
</dbReference>
<dbReference type="STRING" id="34059.A9308_00840"/>
<evidence type="ECO:0000313" key="5">
    <source>
        <dbReference type="Proteomes" id="UP000092508"/>
    </source>
</evidence>
<evidence type="ECO:0000256" key="1">
    <source>
        <dbReference type="ARBA" id="ARBA00023012"/>
    </source>
</evidence>
<dbReference type="AlphaFoldDB" id="A0A1B8Q8V9"/>
<keyword evidence="1" id="KW-0902">Two-component regulatory system</keyword>
<dbReference type="OrthoDB" id="9131849at2"/>
<dbReference type="PROSITE" id="PS50894">
    <property type="entry name" value="HPT"/>
    <property type="match status" value="1"/>
</dbReference>
<keyword evidence="2" id="KW-0597">Phosphoprotein</keyword>
<dbReference type="SUPFAM" id="SSF47226">
    <property type="entry name" value="Histidine-containing phosphotransfer domain, HPT domain"/>
    <property type="match status" value="1"/>
</dbReference>
<dbReference type="CDD" id="cd00088">
    <property type="entry name" value="HPT"/>
    <property type="match status" value="1"/>
</dbReference>
<evidence type="ECO:0000313" key="4">
    <source>
        <dbReference type="EMBL" id="OBX73662.1"/>
    </source>
</evidence>
<evidence type="ECO:0000259" key="3">
    <source>
        <dbReference type="PROSITE" id="PS50894"/>
    </source>
</evidence>
<dbReference type="GO" id="GO:0000160">
    <property type="term" value="P:phosphorelay signal transduction system"/>
    <property type="evidence" value="ECO:0007669"/>
    <property type="project" value="UniProtKB-KW"/>
</dbReference>
<dbReference type="InterPro" id="IPR008207">
    <property type="entry name" value="Sig_transdc_His_kin_Hpt_dom"/>
</dbReference>
<feature type="domain" description="HPt" evidence="3">
    <location>
        <begin position="36"/>
        <end position="129"/>
    </location>
</feature>
<proteinExistence type="predicted"/>
<sequence>MLTNRLSGIDTPNQNIQITTPSAIDANMLAELQDLLGEDFSPMMHNFLADLQQGIDDLRSAKATNNNTVGHDIAHRLKGASLNLGANTLAKQCHAMQMLCQSGYIGESDGTLDTLIAQAKQVRAQLLAVLAS</sequence>
<feature type="modified residue" description="Phosphohistidine" evidence="2">
    <location>
        <position position="75"/>
    </location>
</feature>
<dbReference type="RefSeq" id="WP_067238660.1">
    <property type="nucleotide sequence ID" value="NZ_LZMZ01000052.1"/>
</dbReference>
<accession>A0A1B8Q8V9</accession>
<gene>
    <name evidence="4" type="ORF">A9308_00840</name>
</gene>
<evidence type="ECO:0000256" key="2">
    <source>
        <dbReference type="PROSITE-ProRule" id="PRU00110"/>
    </source>
</evidence>
<dbReference type="GO" id="GO:0004672">
    <property type="term" value="F:protein kinase activity"/>
    <property type="evidence" value="ECO:0007669"/>
    <property type="project" value="UniProtKB-ARBA"/>
</dbReference>
<dbReference type="Pfam" id="PF01627">
    <property type="entry name" value="Hpt"/>
    <property type="match status" value="1"/>
</dbReference>
<reference evidence="4 5" key="1">
    <citation type="submission" date="2016-06" db="EMBL/GenBank/DDBJ databases">
        <title>Draft genome of Moraxella atlantae CCUG 66109.</title>
        <authorList>
            <person name="Salva-Serra F."/>
            <person name="Engstrom-Jakobsson H."/>
            <person name="Thorell K."/>
            <person name="Gonzales-Siles L."/>
            <person name="Karlsson R."/>
            <person name="Boulund F."/>
            <person name="Engstrand L."/>
            <person name="Kristiansson E."/>
            <person name="Moore E."/>
        </authorList>
    </citation>
    <scope>NUCLEOTIDE SEQUENCE [LARGE SCALE GENOMIC DNA]</scope>
    <source>
        <strain evidence="4 5">CCUG 66109</strain>
    </source>
</reference>
<dbReference type="Proteomes" id="UP000092508">
    <property type="component" value="Unassembled WGS sequence"/>
</dbReference>
<name>A0A1B8Q8V9_9GAMM</name>